<sequence length="135" mass="15061">MAHLEDDLWNQVLAKLEGQLSGPTFETWIKPTRIQTLTDQQLVLLTDNPFARNWLQKHYLTQISQVAAEVIGHAVDVSITVKTNGIATPVPSDALPATATGHNTERRNERPYEKNGEKNGEKTGERADSEFPDLN</sequence>
<dbReference type="InterPro" id="IPR024633">
    <property type="entry name" value="DnaA_N_dom"/>
</dbReference>
<feature type="non-terminal residue" evidence="3">
    <location>
        <position position="135"/>
    </location>
</feature>
<dbReference type="InterPro" id="IPR038454">
    <property type="entry name" value="DnaA_N_sf"/>
</dbReference>
<accession>A0A2W4ZMZ0</accession>
<name>A0A2W4ZMZ0_9CYAN</name>
<feature type="compositionally biased region" description="Basic and acidic residues" evidence="1">
    <location>
        <begin position="103"/>
        <end position="129"/>
    </location>
</feature>
<evidence type="ECO:0000313" key="3">
    <source>
        <dbReference type="EMBL" id="PZO59605.1"/>
    </source>
</evidence>
<feature type="region of interest" description="Disordered" evidence="1">
    <location>
        <begin position="86"/>
        <end position="135"/>
    </location>
</feature>
<dbReference type="EMBL" id="QBMP01000019">
    <property type="protein sequence ID" value="PZO59605.1"/>
    <property type="molecule type" value="Genomic_DNA"/>
</dbReference>
<dbReference type="Gene3D" id="3.30.300.180">
    <property type="match status" value="1"/>
</dbReference>
<dbReference type="Pfam" id="PF11638">
    <property type="entry name" value="DnaA_N"/>
    <property type="match status" value="1"/>
</dbReference>
<gene>
    <name evidence="3" type="ORF">DCF15_03480</name>
</gene>
<dbReference type="AlphaFoldDB" id="A0A2W4ZMZ0"/>
<evidence type="ECO:0000313" key="4">
    <source>
        <dbReference type="Proteomes" id="UP000249794"/>
    </source>
</evidence>
<protein>
    <recommendedName>
        <fullName evidence="2">DnaA N-terminal domain-containing protein</fullName>
    </recommendedName>
</protein>
<evidence type="ECO:0000259" key="2">
    <source>
        <dbReference type="Pfam" id="PF11638"/>
    </source>
</evidence>
<reference evidence="3 4" key="2">
    <citation type="submission" date="2018-06" db="EMBL/GenBank/DDBJ databases">
        <title>Metagenomic assembly of (sub)arctic Cyanobacteria and their associated microbiome from non-axenic cultures.</title>
        <authorList>
            <person name="Baurain D."/>
        </authorList>
    </citation>
    <scope>NUCLEOTIDE SEQUENCE [LARGE SCALE GENOMIC DNA]</scope>
    <source>
        <strain evidence="3">ULC027bin1</strain>
    </source>
</reference>
<evidence type="ECO:0000256" key="1">
    <source>
        <dbReference type="SAM" id="MobiDB-lite"/>
    </source>
</evidence>
<organism evidence="3 4">
    <name type="scientific">Phormidesmis priestleyi</name>
    <dbReference type="NCBI Taxonomy" id="268141"/>
    <lineage>
        <taxon>Bacteria</taxon>
        <taxon>Bacillati</taxon>
        <taxon>Cyanobacteriota</taxon>
        <taxon>Cyanophyceae</taxon>
        <taxon>Leptolyngbyales</taxon>
        <taxon>Leptolyngbyaceae</taxon>
        <taxon>Phormidesmis</taxon>
    </lineage>
</organism>
<reference evidence="4" key="1">
    <citation type="submission" date="2018-04" db="EMBL/GenBank/DDBJ databases">
        <authorList>
            <person name="Cornet L."/>
        </authorList>
    </citation>
    <scope>NUCLEOTIDE SEQUENCE [LARGE SCALE GENOMIC DNA]</scope>
</reference>
<feature type="domain" description="DnaA N-terminal" evidence="2">
    <location>
        <begin position="7"/>
        <end position="68"/>
    </location>
</feature>
<proteinExistence type="predicted"/>
<dbReference type="Proteomes" id="UP000249794">
    <property type="component" value="Unassembled WGS sequence"/>
</dbReference>
<comment type="caution">
    <text evidence="3">The sequence shown here is derived from an EMBL/GenBank/DDBJ whole genome shotgun (WGS) entry which is preliminary data.</text>
</comment>